<evidence type="ECO:0000313" key="1">
    <source>
        <dbReference type="EMBL" id="CAB5367837.1"/>
    </source>
</evidence>
<dbReference type="Proteomes" id="UP000684084">
    <property type="component" value="Unassembled WGS sequence"/>
</dbReference>
<reference evidence="1" key="1">
    <citation type="submission" date="2020-05" db="EMBL/GenBank/DDBJ databases">
        <authorList>
            <person name="Rincon C."/>
            <person name="Sanders R I."/>
            <person name="Robbins C."/>
            <person name="Chaturvedi A."/>
        </authorList>
    </citation>
    <scope>NUCLEOTIDE SEQUENCE</scope>
    <source>
        <strain evidence="1">CHB12</strain>
    </source>
</reference>
<sequence length="89" mass="10199">MHNGKIGKIDCVNVDQDRRALLLGIEDNHTAICNKFTGENLCQHCISFIFCIFQSKLFINIFYANIDCTLIQTAYHALVKQFNLTTKNM</sequence>
<dbReference type="OrthoDB" id="2450365at2759"/>
<dbReference type="EMBL" id="CAGKOT010000024">
    <property type="protein sequence ID" value="CAB5367837.1"/>
    <property type="molecule type" value="Genomic_DNA"/>
</dbReference>
<proteinExistence type="predicted"/>
<comment type="caution">
    <text evidence="1">The sequence shown here is derived from an EMBL/GenBank/DDBJ whole genome shotgun (WGS) entry which is preliminary data.</text>
</comment>
<accession>A0A915ZB57</accession>
<name>A0A915ZB57_9GLOM</name>
<organism evidence="1 2">
    <name type="scientific">Rhizophagus irregularis</name>
    <dbReference type="NCBI Taxonomy" id="588596"/>
    <lineage>
        <taxon>Eukaryota</taxon>
        <taxon>Fungi</taxon>
        <taxon>Fungi incertae sedis</taxon>
        <taxon>Mucoromycota</taxon>
        <taxon>Glomeromycotina</taxon>
        <taxon>Glomeromycetes</taxon>
        <taxon>Glomerales</taxon>
        <taxon>Glomeraceae</taxon>
        <taxon>Rhizophagus</taxon>
    </lineage>
</organism>
<dbReference type="AlphaFoldDB" id="A0A915ZB57"/>
<evidence type="ECO:0000313" key="2">
    <source>
        <dbReference type="Proteomes" id="UP000684084"/>
    </source>
</evidence>
<gene>
    <name evidence="1" type="ORF">CHRIB12_LOCUS11452</name>
</gene>
<protein>
    <submittedName>
        <fullName evidence="1">Uncharacterized protein</fullName>
    </submittedName>
</protein>